<dbReference type="InterPro" id="IPR050570">
    <property type="entry name" value="Cell_wall_metabolism_enzyme"/>
</dbReference>
<protein>
    <recommendedName>
        <fullName evidence="1">M23ase beta-sheet core domain-containing protein</fullName>
    </recommendedName>
</protein>
<evidence type="ECO:0000313" key="2">
    <source>
        <dbReference type="EMBL" id="CAO81207.1"/>
    </source>
</evidence>
<dbReference type="SUPFAM" id="SSF51261">
    <property type="entry name" value="Duplicated hybrid motif"/>
    <property type="match status" value="1"/>
</dbReference>
<dbReference type="GO" id="GO:0004222">
    <property type="term" value="F:metalloendopeptidase activity"/>
    <property type="evidence" value="ECO:0007669"/>
    <property type="project" value="TreeGrafter"/>
</dbReference>
<dbReference type="PANTHER" id="PTHR21666">
    <property type="entry name" value="PEPTIDASE-RELATED"/>
    <property type="match status" value="1"/>
</dbReference>
<dbReference type="RefSeq" id="WP_015425065.1">
    <property type="nucleotide sequence ID" value="NC_020449.1"/>
</dbReference>
<dbReference type="HOGENOM" id="CLU_026846_4_1_0"/>
<dbReference type="STRING" id="459349.CLOAM1353"/>
<keyword evidence="3" id="KW-1185">Reference proteome</keyword>
<dbReference type="eggNOG" id="COG0739">
    <property type="taxonomic scope" value="Bacteria"/>
</dbReference>
<evidence type="ECO:0000259" key="1">
    <source>
        <dbReference type="Pfam" id="PF01551"/>
    </source>
</evidence>
<name>B0VJU4_CLOAI</name>
<dbReference type="InterPro" id="IPR016047">
    <property type="entry name" value="M23ase_b-sheet_dom"/>
</dbReference>
<dbReference type="CDD" id="cd12797">
    <property type="entry name" value="M23_peptidase"/>
    <property type="match status" value="1"/>
</dbReference>
<dbReference type="PANTHER" id="PTHR21666:SF270">
    <property type="entry name" value="MUREIN HYDROLASE ACTIVATOR ENVC"/>
    <property type="match status" value="1"/>
</dbReference>
<dbReference type="AlphaFoldDB" id="B0VJU4"/>
<dbReference type="KEGG" id="caci:CLOAM1353"/>
<dbReference type="Proteomes" id="UP000002019">
    <property type="component" value="Chromosome"/>
</dbReference>
<evidence type="ECO:0000313" key="3">
    <source>
        <dbReference type="Proteomes" id="UP000002019"/>
    </source>
</evidence>
<dbReference type="Pfam" id="PF01551">
    <property type="entry name" value="Peptidase_M23"/>
    <property type="match status" value="1"/>
</dbReference>
<proteinExistence type="predicted"/>
<dbReference type="Gene3D" id="3.10.450.350">
    <property type="match status" value="1"/>
</dbReference>
<accession>B0VJU4</accession>
<sequence length="414" mass="46214">MNWGKDILLSFIFLLLATFCLISLMGINPKHPAEIKPDLQKPSEPWIIQTIPDGGSIFSVLANLNLPLKEVGLLAFKFGDYIDVSTIQPGDTLKILLSEDKQHIAKMVFVQEPTTRHHFTVSADSLVYSLEALPVKRVKRIMEGNLEETLDASLLAMGFAPQDKQAINNGLEAEINFARDARNGDFFRIFVEERIFEGKTLPGRKIFYVQYSGERTGTCELFRYEDEEENSVLNGLYTKEGKSCHSNGVGFPLSVIHLVSPFGRRLDPFYGNWANHQGVDYRAHYGTPVYAVANGKVTDAGYSGGWGNEIRIKHPSGLTTQYAHLSSMSVRKGQTLKKGQIIGRVGSTGRSTGAHLHFGLIKGKKYINPTNLKMVGTEKLNETQMARFKSQQQIILQDMENLMHPKPVIASVKK</sequence>
<dbReference type="OrthoDB" id="9805070at2"/>
<reference evidence="2 3" key="1">
    <citation type="journal article" date="2008" name="J. Bacteriol.">
        <title>'Candidatus Cloacamonas acidaminovorans': genome sequence reconstruction provides a first glimpse of a new bacterial division.</title>
        <authorList>
            <person name="Pelletier E."/>
            <person name="Kreimeyer A."/>
            <person name="Bocs S."/>
            <person name="Rouy Z."/>
            <person name="Gyapay G."/>
            <person name="Chouari R."/>
            <person name="Riviere D."/>
            <person name="Ganesan A."/>
            <person name="Daegelen P."/>
            <person name="Sghir A."/>
            <person name="Cohen G.N."/>
            <person name="Medigue C."/>
            <person name="Weissenbach J."/>
            <person name="Le Paslier D."/>
        </authorList>
    </citation>
    <scope>NUCLEOTIDE SEQUENCE [LARGE SCALE GENOMIC DNA]</scope>
    <source>
        <strain evidence="3">Evry</strain>
    </source>
</reference>
<dbReference type="InterPro" id="IPR011055">
    <property type="entry name" value="Dup_hybrid_motif"/>
</dbReference>
<gene>
    <name evidence="2" type="ordered locus">CLOAM1353</name>
</gene>
<organism evidence="2 3">
    <name type="scientific">Cloacimonas acidaminovorans (strain Evry)</name>
    <dbReference type="NCBI Taxonomy" id="459349"/>
    <lineage>
        <taxon>Bacteria</taxon>
        <taxon>Pseudomonadati</taxon>
        <taxon>Candidatus Cloacimonadota</taxon>
        <taxon>Candidatus Cloacimonadia</taxon>
        <taxon>Candidatus Cloacimonadales</taxon>
        <taxon>Candidatus Cloacimonadaceae</taxon>
        <taxon>Candidatus Cloacimonas</taxon>
    </lineage>
</organism>
<feature type="domain" description="M23ase beta-sheet core" evidence="1">
    <location>
        <begin position="275"/>
        <end position="369"/>
    </location>
</feature>
<dbReference type="Gene3D" id="2.70.70.10">
    <property type="entry name" value="Glucose Permease (Domain IIA)"/>
    <property type="match status" value="1"/>
</dbReference>
<dbReference type="EMBL" id="CU466930">
    <property type="protein sequence ID" value="CAO81207.1"/>
    <property type="molecule type" value="Genomic_DNA"/>
</dbReference>